<feature type="region of interest" description="Disordered" evidence="1">
    <location>
        <begin position="141"/>
        <end position="187"/>
    </location>
</feature>
<name>A0A812VR88_SYMPI</name>
<keyword evidence="3" id="KW-1185">Reference proteome</keyword>
<comment type="caution">
    <text evidence="2">The sequence shown here is derived from an EMBL/GenBank/DDBJ whole genome shotgun (WGS) entry which is preliminary data.</text>
</comment>
<dbReference type="AlphaFoldDB" id="A0A812VR88"/>
<evidence type="ECO:0000256" key="1">
    <source>
        <dbReference type="SAM" id="MobiDB-lite"/>
    </source>
</evidence>
<accession>A0A812VR88</accession>
<proteinExistence type="predicted"/>
<dbReference type="EMBL" id="CAJNIZ010043103">
    <property type="protein sequence ID" value="CAE7649799.1"/>
    <property type="molecule type" value="Genomic_DNA"/>
</dbReference>
<evidence type="ECO:0000313" key="2">
    <source>
        <dbReference type="EMBL" id="CAE7649799.1"/>
    </source>
</evidence>
<dbReference type="Proteomes" id="UP000649617">
    <property type="component" value="Unassembled WGS sequence"/>
</dbReference>
<evidence type="ECO:0000313" key="3">
    <source>
        <dbReference type="Proteomes" id="UP000649617"/>
    </source>
</evidence>
<reference evidence="2" key="1">
    <citation type="submission" date="2021-02" db="EMBL/GenBank/DDBJ databases">
        <authorList>
            <person name="Dougan E. K."/>
            <person name="Rhodes N."/>
            <person name="Thang M."/>
            <person name="Chan C."/>
        </authorList>
    </citation>
    <scope>NUCLEOTIDE SEQUENCE</scope>
</reference>
<gene>
    <name evidence="2" type="ORF">SPIL2461_LOCUS17328</name>
</gene>
<sequence>MAPPPQLTAEALAELAGWGTGEASEASPPSSPRSFVLKKDVPKLEDLEDADDSTAPGSPQSLHLVEPMSPEEGASFQGAAASHNIAGQDSQQKSPTPTPEDALREAIRKALLRAWQYSYPYDDKMLGPSVDQVDREWHLYRTRPRPRGPPGSWIVVPQRKPRKDETQRSLDKQFKEKSKLLHERTQYRSTRLASLPEVLPKTGVRTVPRLPNRPPWR</sequence>
<feature type="compositionally biased region" description="Polar residues" evidence="1">
    <location>
        <begin position="85"/>
        <end position="95"/>
    </location>
</feature>
<feature type="compositionally biased region" description="Basic and acidic residues" evidence="1">
    <location>
        <begin position="162"/>
        <end position="186"/>
    </location>
</feature>
<organism evidence="2 3">
    <name type="scientific">Symbiodinium pilosum</name>
    <name type="common">Dinoflagellate</name>
    <dbReference type="NCBI Taxonomy" id="2952"/>
    <lineage>
        <taxon>Eukaryota</taxon>
        <taxon>Sar</taxon>
        <taxon>Alveolata</taxon>
        <taxon>Dinophyceae</taxon>
        <taxon>Suessiales</taxon>
        <taxon>Symbiodiniaceae</taxon>
        <taxon>Symbiodinium</taxon>
    </lineage>
</organism>
<feature type="region of interest" description="Disordered" evidence="1">
    <location>
        <begin position="15"/>
        <end position="103"/>
    </location>
</feature>
<protein>
    <submittedName>
        <fullName evidence="2">Uncharacterized protein</fullName>
    </submittedName>
</protein>